<feature type="compositionally biased region" description="Basic residues" evidence="1">
    <location>
        <begin position="72"/>
        <end position="83"/>
    </location>
</feature>
<feature type="compositionally biased region" description="Basic residues" evidence="1">
    <location>
        <begin position="102"/>
        <end position="120"/>
    </location>
</feature>
<gene>
    <name evidence="2" type="ORF">KSP40_PGU016704</name>
</gene>
<dbReference type="EMBL" id="JBBWWR010000020">
    <property type="protein sequence ID" value="KAK8939552.1"/>
    <property type="molecule type" value="Genomic_DNA"/>
</dbReference>
<feature type="region of interest" description="Disordered" evidence="1">
    <location>
        <begin position="155"/>
        <end position="177"/>
    </location>
</feature>
<evidence type="ECO:0000256" key="1">
    <source>
        <dbReference type="SAM" id="MobiDB-lite"/>
    </source>
</evidence>
<evidence type="ECO:0008006" key="4">
    <source>
        <dbReference type="Google" id="ProtNLM"/>
    </source>
</evidence>
<dbReference type="Proteomes" id="UP001412067">
    <property type="component" value="Unassembled WGS sequence"/>
</dbReference>
<feature type="region of interest" description="Disordered" evidence="1">
    <location>
        <begin position="72"/>
        <end position="123"/>
    </location>
</feature>
<sequence length="269" mass="30375">MLPLFPRVYFPQPSHLLLTRFSLPPPFPSLLLLTRPTVTLSFRETFSVHLHHALISAFLGFAYVQVRTSPSHLKKPLPSHQRHTCCSPTAPPQLGARDGRRSQKVKSRRRGKPRKSRALRRPLISGNSSNVALSFSGAPYIFSSLLLTYVQRKRRPSEPESEEQAAREAKEKPRSPAAANLREIHLIKHFEVKHKYLSQYSLKVKQDIWMVLITEKLNVVRKTFGGQGLREDGRGQLTIAKLARSRQATSTTLTFLDSAANELGCRVPS</sequence>
<proteinExistence type="predicted"/>
<organism evidence="2 3">
    <name type="scientific">Platanthera guangdongensis</name>
    <dbReference type="NCBI Taxonomy" id="2320717"/>
    <lineage>
        <taxon>Eukaryota</taxon>
        <taxon>Viridiplantae</taxon>
        <taxon>Streptophyta</taxon>
        <taxon>Embryophyta</taxon>
        <taxon>Tracheophyta</taxon>
        <taxon>Spermatophyta</taxon>
        <taxon>Magnoliopsida</taxon>
        <taxon>Liliopsida</taxon>
        <taxon>Asparagales</taxon>
        <taxon>Orchidaceae</taxon>
        <taxon>Orchidoideae</taxon>
        <taxon>Orchideae</taxon>
        <taxon>Orchidinae</taxon>
        <taxon>Platanthera</taxon>
    </lineage>
</organism>
<keyword evidence="3" id="KW-1185">Reference proteome</keyword>
<name>A0ABR2LGI5_9ASPA</name>
<protein>
    <recommendedName>
        <fullName evidence="4">MADF domain-containing protein</fullName>
    </recommendedName>
</protein>
<comment type="caution">
    <text evidence="2">The sequence shown here is derived from an EMBL/GenBank/DDBJ whole genome shotgun (WGS) entry which is preliminary data.</text>
</comment>
<accession>A0ABR2LGI5</accession>
<evidence type="ECO:0000313" key="3">
    <source>
        <dbReference type="Proteomes" id="UP001412067"/>
    </source>
</evidence>
<reference evidence="2 3" key="1">
    <citation type="journal article" date="2022" name="Nat. Plants">
        <title>Genomes of leafy and leafless Platanthera orchids illuminate the evolution of mycoheterotrophy.</title>
        <authorList>
            <person name="Li M.H."/>
            <person name="Liu K.W."/>
            <person name="Li Z."/>
            <person name="Lu H.C."/>
            <person name="Ye Q.L."/>
            <person name="Zhang D."/>
            <person name="Wang J.Y."/>
            <person name="Li Y.F."/>
            <person name="Zhong Z.M."/>
            <person name="Liu X."/>
            <person name="Yu X."/>
            <person name="Liu D.K."/>
            <person name="Tu X.D."/>
            <person name="Liu B."/>
            <person name="Hao Y."/>
            <person name="Liao X.Y."/>
            <person name="Jiang Y.T."/>
            <person name="Sun W.H."/>
            <person name="Chen J."/>
            <person name="Chen Y.Q."/>
            <person name="Ai Y."/>
            <person name="Zhai J.W."/>
            <person name="Wu S.S."/>
            <person name="Zhou Z."/>
            <person name="Hsiao Y.Y."/>
            <person name="Wu W.L."/>
            <person name="Chen Y.Y."/>
            <person name="Lin Y.F."/>
            <person name="Hsu J.L."/>
            <person name="Li C.Y."/>
            <person name="Wang Z.W."/>
            <person name="Zhao X."/>
            <person name="Zhong W.Y."/>
            <person name="Ma X.K."/>
            <person name="Ma L."/>
            <person name="Huang J."/>
            <person name="Chen G.Z."/>
            <person name="Huang M.Z."/>
            <person name="Huang L."/>
            <person name="Peng D.H."/>
            <person name="Luo Y.B."/>
            <person name="Zou S.Q."/>
            <person name="Chen S.P."/>
            <person name="Lan S."/>
            <person name="Tsai W.C."/>
            <person name="Van de Peer Y."/>
            <person name="Liu Z.J."/>
        </authorList>
    </citation>
    <scope>NUCLEOTIDE SEQUENCE [LARGE SCALE GENOMIC DNA]</scope>
    <source>
        <strain evidence="2">Lor288</strain>
    </source>
</reference>
<feature type="compositionally biased region" description="Basic and acidic residues" evidence="1">
    <location>
        <begin position="164"/>
        <end position="174"/>
    </location>
</feature>
<evidence type="ECO:0000313" key="2">
    <source>
        <dbReference type="EMBL" id="KAK8939552.1"/>
    </source>
</evidence>